<name>A0A0E9VKC5_ANGAN</name>
<dbReference type="AlphaFoldDB" id="A0A0E9VKC5"/>
<reference evidence="2" key="2">
    <citation type="journal article" date="2015" name="Fish Shellfish Immunol.">
        <title>Early steps in the European eel (Anguilla anguilla)-Vibrio vulnificus interaction in the gills: Role of the RtxA13 toxin.</title>
        <authorList>
            <person name="Callol A."/>
            <person name="Pajuelo D."/>
            <person name="Ebbesson L."/>
            <person name="Teles M."/>
            <person name="MacKenzie S."/>
            <person name="Amaro C."/>
        </authorList>
    </citation>
    <scope>NUCLEOTIDE SEQUENCE</scope>
</reference>
<protein>
    <submittedName>
        <fullName evidence="2">Uncharacterized protein</fullName>
    </submittedName>
</protein>
<feature type="region of interest" description="Disordered" evidence="1">
    <location>
        <begin position="1"/>
        <end position="27"/>
    </location>
</feature>
<sequence>MPGSSYSLSSKSIAHSRTKRSQTKVNVQKERRFKTVYHFVYHTHLFNLHKRNVFT</sequence>
<reference evidence="2" key="1">
    <citation type="submission" date="2014-11" db="EMBL/GenBank/DDBJ databases">
        <authorList>
            <person name="Amaro Gonzalez C."/>
        </authorList>
    </citation>
    <scope>NUCLEOTIDE SEQUENCE</scope>
</reference>
<accession>A0A0E9VKC5</accession>
<evidence type="ECO:0000256" key="1">
    <source>
        <dbReference type="SAM" id="MobiDB-lite"/>
    </source>
</evidence>
<proteinExistence type="predicted"/>
<organism evidence="2">
    <name type="scientific">Anguilla anguilla</name>
    <name type="common">European freshwater eel</name>
    <name type="synonym">Muraena anguilla</name>
    <dbReference type="NCBI Taxonomy" id="7936"/>
    <lineage>
        <taxon>Eukaryota</taxon>
        <taxon>Metazoa</taxon>
        <taxon>Chordata</taxon>
        <taxon>Craniata</taxon>
        <taxon>Vertebrata</taxon>
        <taxon>Euteleostomi</taxon>
        <taxon>Actinopterygii</taxon>
        <taxon>Neopterygii</taxon>
        <taxon>Teleostei</taxon>
        <taxon>Anguilliformes</taxon>
        <taxon>Anguillidae</taxon>
        <taxon>Anguilla</taxon>
    </lineage>
</organism>
<feature type="compositionally biased region" description="Polar residues" evidence="1">
    <location>
        <begin position="1"/>
        <end position="13"/>
    </location>
</feature>
<evidence type="ECO:0000313" key="2">
    <source>
        <dbReference type="EMBL" id="JAH77845.1"/>
    </source>
</evidence>
<dbReference type="EMBL" id="GBXM01030732">
    <property type="protein sequence ID" value="JAH77845.1"/>
    <property type="molecule type" value="Transcribed_RNA"/>
</dbReference>